<dbReference type="GO" id="GO:0005506">
    <property type="term" value="F:iron ion binding"/>
    <property type="evidence" value="ECO:0007669"/>
    <property type="project" value="InterPro"/>
</dbReference>
<evidence type="ECO:0000256" key="8">
    <source>
        <dbReference type="RuleBase" id="RU000461"/>
    </source>
</evidence>
<dbReference type="PANTHER" id="PTHR46696:SF1">
    <property type="entry name" value="CYTOCHROME P450 YJIB-RELATED"/>
    <property type="match status" value="1"/>
</dbReference>
<dbReference type="Proteomes" id="UP000655751">
    <property type="component" value="Unassembled WGS sequence"/>
</dbReference>
<dbReference type="PROSITE" id="PS00086">
    <property type="entry name" value="CYTOCHROME_P450"/>
    <property type="match status" value="1"/>
</dbReference>
<evidence type="ECO:0000256" key="4">
    <source>
        <dbReference type="ARBA" id="ARBA00022723"/>
    </source>
</evidence>
<dbReference type="PRINTS" id="PR00359">
    <property type="entry name" value="BP450"/>
</dbReference>
<evidence type="ECO:0000256" key="2">
    <source>
        <dbReference type="ARBA" id="ARBA00010617"/>
    </source>
</evidence>
<comment type="caution">
    <text evidence="9">The sequence shown here is derived from an EMBL/GenBank/DDBJ whole genome shotgun (WGS) entry which is preliminary data.</text>
</comment>
<dbReference type="AlphaFoldDB" id="A0A931I903"/>
<dbReference type="InterPro" id="IPR002397">
    <property type="entry name" value="Cyt_P450_B"/>
</dbReference>
<evidence type="ECO:0000313" key="9">
    <source>
        <dbReference type="EMBL" id="MBH0776531.1"/>
    </source>
</evidence>
<dbReference type="InterPro" id="IPR017972">
    <property type="entry name" value="Cyt_P450_CS"/>
</dbReference>
<dbReference type="FunFam" id="1.10.630.10:FF:000018">
    <property type="entry name" value="Cytochrome P450 monooxygenase"/>
    <property type="match status" value="1"/>
</dbReference>
<accession>A0A931I903</accession>
<name>A0A931I903_9NOCA</name>
<dbReference type="RefSeq" id="WP_196148865.1">
    <property type="nucleotide sequence ID" value="NZ_JADMLG010000003.1"/>
</dbReference>
<dbReference type="GO" id="GO:0016705">
    <property type="term" value="F:oxidoreductase activity, acting on paired donors, with incorporation or reduction of molecular oxygen"/>
    <property type="evidence" value="ECO:0007669"/>
    <property type="project" value="InterPro"/>
</dbReference>
<evidence type="ECO:0000256" key="1">
    <source>
        <dbReference type="ARBA" id="ARBA00001971"/>
    </source>
</evidence>
<dbReference type="GO" id="GO:0004497">
    <property type="term" value="F:monooxygenase activity"/>
    <property type="evidence" value="ECO:0007669"/>
    <property type="project" value="UniProtKB-KW"/>
</dbReference>
<dbReference type="GO" id="GO:0020037">
    <property type="term" value="F:heme binding"/>
    <property type="evidence" value="ECO:0007669"/>
    <property type="project" value="InterPro"/>
</dbReference>
<evidence type="ECO:0000256" key="7">
    <source>
        <dbReference type="ARBA" id="ARBA00023033"/>
    </source>
</evidence>
<keyword evidence="4 8" id="KW-0479">Metal-binding</keyword>
<keyword evidence="6 8" id="KW-0408">Iron</keyword>
<protein>
    <submittedName>
        <fullName evidence="9">Cytochrome P450</fullName>
    </submittedName>
</protein>
<keyword evidence="10" id="KW-1185">Reference proteome</keyword>
<sequence length="409" mass="44381">MSTAVPTGVSFDAFDPAYRADPYPAYRRVRDAAALFPYEFGDVPVTLVTRYEECAQVLTGSDWGHGYAAGISPFRDTTAAIPGSFVRMDPPEHGRYRKYVAKAFTPKVMSSLAPTAQAVVRDLVDHALERGELDILNDLAVPLAVAMVPVRLLGADPADGAHFRRWQLAIARGSDPDWLLDEAATTARTGAAMECMGYFARLIGIKKENPTQDLLGDLLAAAREPGGLTEPEVIGITLLTLVAGMETSINLIGNGMLALLRNPDQLALLRENPDLIAPALDEMLRYDAPTQFTIRVALADTVVGEREFRRGDGVVVLTASGSRDDRVFTDADSFDVTRYAGNRPARKHLGFSLGVHYCVGAPLARIEADSAIRALLARTSELRLAHEDIEYQPSLIHRGITALPVALRS</sequence>
<dbReference type="CDD" id="cd20625">
    <property type="entry name" value="CYP164-like"/>
    <property type="match status" value="1"/>
</dbReference>
<keyword evidence="3 8" id="KW-0349">Heme</keyword>
<evidence type="ECO:0000256" key="3">
    <source>
        <dbReference type="ARBA" id="ARBA00022617"/>
    </source>
</evidence>
<comment type="cofactor">
    <cofactor evidence="1">
        <name>heme</name>
        <dbReference type="ChEBI" id="CHEBI:30413"/>
    </cofactor>
</comment>
<dbReference type="SUPFAM" id="SSF48264">
    <property type="entry name" value="Cytochrome P450"/>
    <property type="match status" value="1"/>
</dbReference>
<evidence type="ECO:0000313" key="10">
    <source>
        <dbReference type="Proteomes" id="UP000655751"/>
    </source>
</evidence>
<dbReference type="Gene3D" id="1.10.630.10">
    <property type="entry name" value="Cytochrome P450"/>
    <property type="match status" value="1"/>
</dbReference>
<gene>
    <name evidence="9" type="ORF">IT779_09570</name>
</gene>
<organism evidence="9 10">
    <name type="scientific">Nocardia bovistercoris</name>
    <dbReference type="NCBI Taxonomy" id="2785916"/>
    <lineage>
        <taxon>Bacteria</taxon>
        <taxon>Bacillati</taxon>
        <taxon>Actinomycetota</taxon>
        <taxon>Actinomycetes</taxon>
        <taxon>Mycobacteriales</taxon>
        <taxon>Nocardiaceae</taxon>
        <taxon>Nocardia</taxon>
    </lineage>
</organism>
<dbReference type="PANTHER" id="PTHR46696">
    <property type="entry name" value="P450, PUTATIVE (EUROFUNG)-RELATED"/>
    <property type="match status" value="1"/>
</dbReference>
<proteinExistence type="inferred from homology"/>
<dbReference type="Pfam" id="PF00067">
    <property type="entry name" value="p450"/>
    <property type="match status" value="1"/>
</dbReference>
<comment type="similarity">
    <text evidence="2 8">Belongs to the cytochrome P450 family.</text>
</comment>
<evidence type="ECO:0000256" key="5">
    <source>
        <dbReference type="ARBA" id="ARBA00023002"/>
    </source>
</evidence>
<reference evidence="9" key="1">
    <citation type="submission" date="2020-11" db="EMBL/GenBank/DDBJ databases">
        <title>Nocardia NEAU-351.nov., a novel actinomycete isolated from the cow dung.</title>
        <authorList>
            <person name="Zhang X."/>
        </authorList>
    </citation>
    <scope>NUCLEOTIDE SEQUENCE</scope>
    <source>
        <strain evidence="9">NEAU-351</strain>
    </source>
</reference>
<keyword evidence="5 8" id="KW-0560">Oxidoreductase</keyword>
<dbReference type="EMBL" id="JADMLG010000003">
    <property type="protein sequence ID" value="MBH0776531.1"/>
    <property type="molecule type" value="Genomic_DNA"/>
</dbReference>
<keyword evidence="7 8" id="KW-0503">Monooxygenase</keyword>
<dbReference type="InterPro" id="IPR036396">
    <property type="entry name" value="Cyt_P450_sf"/>
</dbReference>
<dbReference type="InterPro" id="IPR001128">
    <property type="entry name" value="Cyt_P450"/>
</dbReference>
<evidence type="ECO:0000256" key="6">
    <source>
        <dbReference type="ARBA" id="ARBA00023004"/>
    </source>
</evidence>